<evidence type="ECO:0000256" key="3">
    <source>
        <dbReference type="ARBA" id="ARBA00022525"/>
    </source>
</evidence>
<feature type="region of interest" description="Disordered" evidence="7">
    <location>
        <begin position="58"/>
        <end position="121"/>
    </location>
</feature>
<dbReference type="Pfam" id="PF00754">
    <property type="entry name" value="F5_F8_type_C"/>
    <property type="match status" value="2"/>
</dbReference>
<dbReference type="InterPro" id="IPR000421">
    <property type="entry name" value="FA58C"/>
</dbReference>
<keyword evidence="4" id="KW-0130">Cell adhesion</keyword>
<comment type="subcellular location">
    <subcellularLocation>
        <location evidence="1">Endomembrane system</location>
        <topology evidence="1">Peripheral membrane protein</topology>
    </subcellularLocation>
    <subcellularLocation>
        <location evidence="2">Secreted</location>
    </subcellularLocation>
</comment>
<feature type="signal peptide" evidence="8">
    <location>
        <begin position="1"/>
        <end position="19"/>
    </location>
</feature>
<proteinExistence type="predicted"/>
<feature type="domain" description="F5/8 type C" evidence="9">
    <location>
        <begin position="327"/>
        <end position="479"/>
    </location>
</feature>
<feature type="domain" description="F5/8 type C" evidence="9">
    <location>
        <begin position="110"/>
        <end position="262"/>
    </location>
</feature>
<keyword evidence="6" id="KW-1015">Disulfide bond</keyword>
<dbReference type="GO" id="GO:0005886">
    <property type="term" value="C:plasma membrane"/>
    <property type="evidence" value="ECO:0007669"/>
    <property type="project" value="TreeGrafter"/>
</dbReference>
<keyword evidence="3" id="KW-0964">Secreted</keyword>
<dbReference type="RefSeq" id="XP_038062078.1">
    <property type="nucleotide sequence ID" value="XM_038206150.1"/>
</dbReference>
<reference evidence="10" key="1">
    <citation type="submission" date="2022-11" db="UniProtKB">
        <authorList>
            <consortium name="EnsemblMetazoa"/>
        </authorList>
    </citation>
    <scope>IDENTIFICATION</scope>
</reference>
<dbReference type="GO" id="GO:0012505">
    <property type="term" value="C:endomembrane system"/>
    <property type="evidence" value="ECO:0007669"/>
    <property type="project" value="UniProtKB-SubCell"/>
</dbReference>
<accession>A0A914AEA8</accession>
<sequence length="481" mass="51558">MDGAAALVLMLSAMTVLLAGVSSKARVCYFGPPPELDPDHPDHWMKQVMEKIRERCPGPVKRQPISADTGKPTKASTEKPGTADMGKLTPAGTAKPTSADTEKPTTAAECSTPGALGMEDGTIPDNRIRASSSRSSCCLATNARLNDDGYAWVAAGSDSSIDWIEVNLVESTVVSGVITQGGIFDDYVTSYKVDYQKQPSSGYRHVTDESGNIKVFTGNTDDHTPVTNLFDESVVATFFDISDPGARSTRSLSLASGRMDGAVRCLLVASALTALFVSVESKARTCYFGPPPEPDPDNPDHWMKQVMREIRERCPGTKESTPADGGCLTPKALGLEDRSITDNQIRSSMSAGGWSARQGRLNNNGAWIATSSSNARIEVNFVESVVLVVSGVITQGTQPPGTASPRYVKSYKVAYKKHPSPDYEYVTGGNGNITVFMGNTDANTPVTNLFDESVVAKVVRIEPTEWFIAVALRLELLGCRN</sequence>
<evidence type="ECO:0000256" key="5">
    <source>
        <dbReference type="ARBA" id="ARBA00023136"/>
    </source>
</evidence>
<evidence type="ECO:0000256" key="6">
    <source>
        <dbReference type="ARBA" id="ARBA00023157"/>
    </source>
</evidence>
<dbReference type="GO" id="GO:0038023">
    <property type="term" value="F:signaling receptor activity"/>
    <property type="evidence" value="ECO:0007669"/>
    <property type="project" value="TreeGrafter"/>
</dbReference>
<dbReference type="PROSITE" id="PS01286">
    <property type="entry name" value="FA58C_2"/>
    <property type="match status" value="1"/>
</dbReference>
<evidence type="ECO:0000313" key="11">
    <source>
        <dbReference type="Proteomes" id="UP000887568"/>
    </source>
</evidence>
<dbReference type="SMART" id="SM00231">
    <property type="entry name" value="FA58C"/>
    <property type="match status" value="2"/>
</dbReference>
<dbReference type="OMA" id="PWIEIDL"/>
<dbReference type="CDD" id="cd00057">
    <property type="entry name" value="FA58C"/>
    <property type="match status" value="1"/>
</dbReference>
<feature type="chain" id="PRO_5037317761" description="F5/8 type C domain-containing protein" evidence="8">
    <location>
        <begin position="20"/>
        <end position="481"/>
    </location>
</feature>
<evidence type="ECO:0000313" key="10">
    <source>
        <dbReference type="EnsemblMetazoa" id="XP_038062078.1"/>
    </source>
</evidence>
<dbReference type="PANTHER" id="PTHR46806">
    <property type="entry name" value="F5/8 TYPE C DOMAIN-CONTAINING PROTEIN"/>
    <property type="match status" value="1"/>
</dbReference>
<dbReference type="EnsemblMetazoa" id="XM_038206150.1">
    <property type="protein sequence ID" value="XP_038062078.1"/>
    <property type="gene ID" value="LOC119732578"/>
</dbReference>
<name>A0A914AEA8_PATMI</name>
<dbReference type="InterPro" id="IPR050633">
    <property type="entry name" value="Neuropilin_MCO_CoagFactor"/>
</dbReference>
<keyword evidence="5" id="KW-0472">Membrane</keyword>
<evidence type="ECO:0000256" key="4">
    <source>
        <dbReference type="ARBA" id="ARBA00022889"/>
    </source>
</evidence>
<dbReference type="AlphaFoldDB" id="A0A914AEA8"/>
<dbReference type="SUPFAM" id="SSF49785">
    <property type="entry name" value="Galactose-binding domain-like"/>
    <property type="match status" value="2"/>
</dbReference>
<evidence type="ECO:0000259" key="9">
    <source>
        <dbReference type="PROSITE" id="PS50022"/>
    </source>
</evidence>
<dbReference type="Proteomes" id="UP000887568">
    <property type="component" value="Unplaced"/>
</dbReference>
<dbReference type="GO" id="GO:0005576">
    <property type="term" value="C:extracellular region"/>
    <property type="evidence" value="ECO:0007669"/>
    <property type="project" value="UniProtKB-SubCell"/>
</dbReference>
<keyword evidence="11" id="KW-1185">Reference proteome</keyword>
<dbReference type="PROSITE" id="PS01285">
    <property type="entry name" value="FA58C_1"/>
    <property type="match status" value="1"/>
</dbReference>
<keyword evidence="8" id="KW-0732">Signal</keyword>
<evidence type="ECO:0000256" key="7">
    <source>
        <dbReference type="SAM" id="MobiDB-lite"/>
    </source>
</evidence>
<dbReference type="GO" id="GO:0007155">
    <property type="term" value="P:cell adhesion"/>
    <property type="evidence" value="ECO:0007669"/>
    <property type="project" value="UniProtKB-KW"/>
</dbReference>
<dbReference type="Gene3D" id="2.60.120.260">
    <property type="entry name" value="Galactose-binding domain-like"/>
    <property type="match status" value="2"/>
</dbReference>
<dbReference type="PANTHER" id="PTHR46806:SF5">
    <property type="entry name" value="F5_8 TYPE C DOMAIN-CONTAINING PROTEIN"/>
    <property type="match status" value="1"/>
</dbReference>
<protein>
    <recommendedName>
        <fullName evidence="9">F5/8 type C domain-containing protein</fullName>
    </recommendedName>
</protein>
<dbReference type="InterPro" id="IPR008979">
    <property type="entry name" value="Galactose-bd-like_sf"/>
</dbReference>
<dbReference type="PROSITE" id="PS50022">
    <property type="entry name" value="FA58C_3"/>
    <property type="match status" value="2"/>
</dbReference>
<evidence type="ECO:0000256" key="1">
    <source>
        <dbReference type="ARBA" id="ARBA00004184"/>
    </source>
</evidence>
<dbReference type="GeneID" id="119732578"/>
<evidence type="ECO:0000256" key="8">
    <source>
        <dbReference type="SAM" id="SignalP"/>
    </source>
</evidence>
<evidence type="ECO:0000256" key="2">
    <source>
        <dbReference type="ARBA" id="ARBA00004613"/>
    </source>
</evidence>
<dbReference type="OrthoDB" id="5431405at2759"/>
<organism evidence="10 11">
    <name type="scientific">Patiria miniata</name>
    <name type="common">Bat star</name>
    <name type="synonym">Asterina miniata</name>
    <dbReference type="NCBI Taxonomy" id="46514"/>
    <lineage>
        <taxon>Eukaryota</taxon>
        <taxon>Metazoa</taxon>
        <taxon>Echinodermata</taxon>
        <taxon>Eleutherozoa</taxon>
        <taxon>Asterozoa</taxon>
        <taxon>Asteroidea</taxon>
        <taxon>Valvatacea</taxon>
        <taxon>Valvatida</taxon>
        <taxon>Asterinidae</taxon>
        <taxon>Patiria</taxon>
    </lineage>
</organism>